<feature type="region of interest" description="Disordered" evidence="1">
    <location>
        <begin position="98"/>
        <end position="131"/>
    </location>
</feature>
<evidence type="ECO:0000313" key="3">
    <source>
        <dbReference type="EMBL" id="MFI6505254.1"/>
    </source>
</evidence>
<dbReference type="Proteomes" id="UP001612741">
    <property type="component" value="Unassembled WGS sequence"/>
</dbReference>
<name>A0ABW7ZAQ5_9ACTN</name>
<dbReference type="EMBL" id="JBITGY010000018">
    <property type="protein sequence ID" value="MFI6505254.1"/>
    <property type="molecule type" value="Genomic_DNA"/>
</dbReference>
<feature type="chain" id="PRO_5046795349" evidence="2">
    <location>
        <begin position="24"/>
        <end position="131"/>
    </location>
</feature>
<protein>
    <submittedName>
        <fullName evidence="3">Uncharacterized protein</fullName>
    </submittedName>
</protein>
<sequence length="131" mass="13342">MLGSTLKAALVAAAITAATPPAAPLPAAPLPAASGLESDGGETFAQCMRSHGLPGFPEVSVSEEGLVNLTVKGERVDVMSKVYGEAVKACRHLLPGNVHLPTPPPAPEPPFQGSRVSGPGEPGFEPRRPGF</sequence>
<dbReference type="RefSeq" id="WP_397091318.1">
    <property type="nucleotide sequence ID" value="NZ_JBITGY010000018.1"/>
</dbReference>
<organism evidence="3 4">
    <name type="scientific">Nonomuraea typhae</name>
    <dbReference type="NCBI Taxonomy" id="2603600"/>
    <lineage>
        <taxon>Bacteria</taxon>
        <taxon>Bacillati</taxon>
        <taxon>Actinomycetota</taxon>
        <taxon>Actinomycetes</taxon>
        <taxon>Streptosporangiales</taxon>
        <taxon>Streptosporangiaceae</taxon>
        <taxon>Nonomuraea</taxon>
    </lineage>
</organism>
<evidence type="ECO:0000313" key="4">
    <source>
        <dbReference type="Proteomes" id="UP001612741"/>
    </source>
</evidence>
<evidence type="ECO:0000256" key="2">
    <source>
        <dbReference type="SAM" id="SignalP"/>
    </source>
</evidence>
<feature type="signal peptide" evidence="2">
    <location>
        <begin position="1"/>
        <end position="23"/>
    </location>
</feature>
<comment type="caution">
    <text evidence="3">The sequence shown here is derived from an EMBL/GenBank/DDBJ whole genome shotgun (WGS) entry which is preliminary data.</text>
</comment>
<proteinExistence type="predicted"/>
<accession>A0ABW7ZAQ5</accession>
<gene>
    <name evidence="3" type="ORF">ACIBG2_48290</name>
</gene>
<keyword evidence="4" id="KW-1185">Reference proteome</keyword>
<evidence type="ECO:0000256" key="1">
    <source>
        <dbReference type="SAM" id="MobiDB-lite"/>
    </source>
</evidence>
<reference evidence="3 4" key="1">
    <citation type="submission" date="2024-10" db="EMBL/GenBank/DDBJ databases">
        <title>The Natural Products Discovery Center: Release of the First 8490 Sequenced Strains for Exploring Actinobacteria Biosynthetic Diversity.</title>
        <authorList>
            <person name="Kalkreuter E."/>
            <person name="Kautsar S.A."/>
            <person name="Yang D."/>
            <person name="Bader C.D."/>
            <person name="Teijaro C.N."/>
            <person name="Fluegel L."/>
            <person name="Davis C.M."/>
            <person name="Simpson J.R."/>
            <person name="Lauterbach L."/>
            <person name="Steele A.D."/>
            <person name="Gui C."/>
            <person name="Meng S."/>
            <person name="Li G."/>
            <person name="Viehrig K."/>
            <person name="Ye F."/>
            <person name="Su P."/>
            <person name="Kiefer A.F."/>
            <person name="Nichols A."/>
            <person name="Cepeda A.J."/>
            <person name="Yan W."/>
            <person name="Fan B."/>
            <person name="Jiang Y."/>
            <person name="Adhikari A."/>
            <person name="Zheng C.-J."/>
            <person name="Schuster L."/>
            <person name="Cowan T.M."/>
            <person name="Smanski M.J."/>
            <person name="Chevrette M.G."/>
            <person name="De Carvalho L.P.S."/>
            <person name="Shen B."/>
        </authorList>
    </citation>
    <scope>NUCLEOTIDE SEQUENCE [LARGE SCALE GENOMIC DNA]</scope>
    <source>
        <strain evidence="3 4">NPDC050545</strain>
    </source>
</reference>
<feature type="compositionally biased region" description="Pro residues" evidence="1">
    <location>
        <begin position="101"/>
        <end position="110"/>
    </location>
</feature>
<keyword evidence="2" id="KW-0732">Signal</keyword>